<reference evidence="2 3" key="1">
    <citation type="journal article" date="2016" name="Genome Announc.">
        <title>First Complete Genome Sequence of a Subdivision 6 Acidobacterium Strain.</title>
        <authorList>
            <person name="Huang S."/>
            <person name="Vieira S."/>
            <person name="Bunk B."/>
            <person name="Riedel T."/>
            <person name="Sproer C."/>
            <person name="Overmann J."/>
        </authorList>
    </citation>
    <scope>NUCLEOTIDE SEQUENCE [LARGE SCALE GENOMIC DNA]</scope>
    <source>
        <strain evidence="3">DSM 100886 HEG_-6_39</strain>
    </source>
</reference>
<gene>
    <name evidence="2" type="ORF">LuPra_01602</name>
</gene>
<reference evidence="3" key="2">
    <citation type="submission" date="2016-04" db="EMBL/GenBank/DDBJ databases">
        <title>First Complete Genome Sequence of a Subdivision 6 Acidobacterium.</title>
        <authorList>
            <person name="Huang S."/>
            <person name="Vieira S."/>
            <person name="Bunk B."/>
            <person name="Riedel T."/>
            <person name="Sproeer C."/>
            <person name="Overmann J."/>
        </authorList>
    </citation>
    <scope>NUCLEOTIDE SEQUENCE [LARGE SCALE GENOMIC DNA]</scope>
    <source>
        <strain evidence="3">DSM 100886 HEG_-6_39</strain>
    </source>
</reference>
<dbReference type="EMBL" id="CP015136">
    <property type="protein sequence ID" value="AMY08402.1"/>
    <property type="molecule type" value="Genomic_DNA"/>
</dbReference>
<dbReference type="OrthoDB" id="266253at2"/>
<dbReference type="PATRIC" id="fig|1813736.3.peg.1662"/>
<dbReference type="KEGG" id="abac:LuPra_01602"/>
<dbReference type="STRING" id="1855912.LuPra_01602"/>
<evidence type="ECO:0000313" key="3">
    <source>
        <dbReference type="Proteomes" id="UP000076079"/>
    </source>
</evidence>
<protein>
    <submittedName>
        <fullName evidence="2">Baseplate wedge subunit</fullName>
    </submittedName>
</protein>
<organism evidence="2 3">
    <name type="scientific">Luteitalea pratensis</name>
    <dbReference type="NCBI Taxonomy" id="1855912"/>
    <lineage>
        <taxon>Bacteria</taxon>
        <taxon>Pseudomonadati</taxon>
        <taxon>Acidobacteriota</taxon>
        <taxon>Vicinamibacteria</taxon>
        <taxon>Vicinamibacterales</taxon>
        <taxon>Vicinamibacteraceae</taxon>
        <taxon>Luteitalea</taxon>
    </lineage>
</organism>
<name>A0A143PIJ9_LUTPR</name>
<feature type="region of interest" description="Disordered" evidence="1">
    <location>
        <begin position="1"/>
        <end position="20"/>
    </location>
</feature>
<dbReference type="RefSeq" id="WP_110170251.1">
    <property type="nucleotide sequence ID" value="NZ_CP015136.1"/>
</dbReference>
<dbReference type="Proteomes" id="UP000076079">
    <property type="component" value="Chromosome"/>
</dbReference>
<proteinExistence type="predicted"/>
<accession>A0A143PIJ9</accession>
<sequence length="987" mass="105185">MSEPNTATCGGCSPLPPNPPVGNPPGLTAIAYRSGTHATVLRRLLARLPIASVEPAPGDVRHPLAALTARTPDDPAIALLDAWACVADVLTFYQERIANEGFLRTAMERRSILELARLIGYELNPGVAASVHLAYSVDTSPGAPVEVSVAAGSRVQSVPGQNELPQTFETNADLLARADWNVLRPRLLHPQTLAINGGKLYLLAIGVGAGEGAATLDVAETHPLDLDTPLPSTGTVAGVEIETLYVDGTTTNLKAGDVVLLVGRHDEDSPPQTLTRTIRRVQEEDAQGRTRVDFDAAVPPRPTLVPIIRRRAIASIRRTVLDARSVTRAVVNQSWSDRDLTAWMSVQGWDPRAALDYIYTTVNNPRPKTRLGPGEPGAFAMRTRAGIFGHNAPAFRSLTAAAQSGFVDWDAGGGLPVWQDSRRDSNGAVVGYYREADFLLDRVVPGITGDGWVVLERPPRQYTPFRVATAGETSLAGFGLAGKATGLELARTDSGEGLANNDTDKSPAFTTRTTTAHVLSDQLALAQLPIDAPLGHGTTEATQLTLDRMVLRLREGQPIVVTGEREDLPGVTVSEVVTLEQVEHAGGFTTLYFSSPGLAFTYVRQTVTLNANVVLATHGERVAEVLGSGNAAQPGQHFYLRKSPLTYTSTASASGAANSLEVRVNRVRWAGKAHLLDEESDSESYQVRIADDGRAEVTFGDGTRGARLPTGVENVEATYRTGIGAAGMVGRDRLTLLLTRPLGVRGVTNPVGASGAADPETRDAARENAPQTVRAMGRIVSAPDAEHFANAFAGIGKARARTLWHAGTQWIHLTVAADAPAPGPASSGALPDHRVGASSALGRNLVEAIARSRDPGLRIRVDTYQPVFFNVSANVLIDDRHEWSDVDAAIRAVLQARFSFATRRFVDVVDLGHIVRVVQQVPGVVMVDVDTLHRFDQPPGLPARGRLVADDVIWPDGDAAPTALAQLLLINPLGIALTRVPAETMTS</sequence>
<dbReference type="InterPro" id="IPR011749">
    <property type="entry name" value="CHP02243"/>
</dbReference>
<evidence type="ECO:0000256" key="1">
    <source>
        <dbReference type="SAM" id="MobiDB-lite"/>
    </source>
</evidence>
<keyword evidence="3" id="KW-1185">Reference proteome</keyword>
<dbReference type="AlphaFoldDB" id="A0A143PIJ9"/>
<evidence type="ECO:0000313" key="2">
    <source>
        <dbReference type="EMBL" id="AMY08402.1"/>
    </source>
</evidence>
<dbReference type="NCBIfam" id="TIGR02243">
    <property type="entry name" value="putative baseplate assembly protein"/>
    <property type="match status" value="1"/>
</dbReference>